<evidence type="ECO:0000256" key="10">
    <source>
        <dbReference type="SAM" id="Phobius"/>
    </source>
</evidence>
<evidence type="ECO:0000256" key="9">
    <source>
        <dbReference type="SAM" id="MobiDB-lite"/>
    </source>
</evidence>
<keyword evidence="3" id="KW-0808">Transferase</keyword>
<dbReference type="InterPro" id="IPR000719">
    <property type="entry name" value="Prot_kinase_dom"/>
</dbReference>
<evidence type="ECO:0000256" key="6">
    <source>
        <dbReference type="ARBA" id="ARBA00022840"/>
    </source>
</evidence>
<dbReference type="EMBL" id="BANR01000015">
    <property type="protein sequence ID" value="GAC49554.1"/>
    <property type="molecule type" value="Genomic_DNA"/>
</dbReference>
<dbReference type="Gene3D" id="1.10.510.10">
    <property type="entry name" value="Transferase(Phosphotransferase) domain 1"/>
    <property type="match status" value="1"/>
</dbReference>
<dbReference type="CDD" id="cd14014">
    <property type="entry name" value="STKc_PknB_like"/>
    <property type="match status" value="1"/>
</dbReference>
<feature type="region of interest" description="Disordered" evidence="9">
    <location>
        <begin position="395"/>
        <end position="480"/>
    </location>
</feature>
<feature type="domain" description="Protein kinase" evidence="11">
    <location>
        <begin position="13"/>
        <end position="273"/>
    </location>
</feature>
<evidence type="ECO:0000256" key="4">
    <source>
        <dbReference type="ARBA" id="ARBA00022741"/>
    </source>
</evidence>
<dbReference type="RefSeq" id="WP_005175900.1">
    <property type="nucleotide sequence ID" value="NZ_BANR01000015.1"/>
</dbReference>
<dbReference type="OrthoDB" id="9762169at2"/>
<dbReference type="PROSITE" id="PS50011">
    <property type="entry name" value="PROTEIN_KINASE_DOM"/>
    <property type="match status" value="1"/>
</dbReference>
<keyword evidence="2 12" id="KW-0723">Serine/threonine-protein kinase</keyword>
<evidence type="ECO:0000313" key="13">
    <source>
        <dbReference type="Proteomes" id="UP000010988"/>
    </source>
</evidence>
<evidence type="ECO:0000256" key="5">
    <source>
        <dbReference type="ARBA" id="ARBA00022777"/>
    </source>
</evidence>
<evidence type="ECO:0000256" key="1">
    <source>
        <dbReference type="ARBA" id="ARBA00012513"/>
    </source>
</evidence>
<keyword evidence="10" id="KW-0472">Membrane</keyword>
<gene>
    <name evidence="12" type="primary">pknA</name>
    <name evidence="12" type="ORF">GOACH_15_00460</name>
</gene>
<organism evidence="12 13">
    <name type="scientific">Gordonia aichiensis NBRC 108223</name>
    <dbReference type="NCBI Taxonomy" id="1220583"/>
    <lineage>
        <taxon>Bacteria</taxon>
        <taxon>Bacillati</taxon>
        <taxon>Actinomycetota</taxon>
        <taxon>Actinomycetes</taxon>
        <taxon>Mycobacteriales</taxon>
        <taxon>Gordoniaceae</taxon>
        <taxon>Gordonia</taxon>
    </lineage>
</organism>
<dbReference type="AlphaFoldDB" id="L7KLS4"/>
<dbReference type="FunFam" id="3.30.200.20:FF:000035">
    <property type="entry name" value="Serine/threonine protein kinase Stk1"/>
    <property type="match status" value="1"/>
</dbReference>
<dbReference type="GO" id="GO:0045717">
    <property type="term" value="P:negative regulation of fatty acid biosynthetic process"/>
    <property type="evidence" value="ECO:0007669"/>
    <property type="project" value="UniProtKB-ARBA"/>
</dbReference>
<dbReference type="STRING" id="1220583.GOACH_15_00460"/>
<dbReference type="SUPFAM" id="SSF56112">
    <property type="entry name" value="Protein kinase-like (PK-like)"/>
    <property type="match status" value="1"/>
</dbReference>
<dbReference type="GO" id="GO:0004674">
    <property type="term" value="F:protein serine/threonine kinase activity"/>
    <property type="evidence" value="ECO:0007669"/>
    <property type="project" value="UniProtKB-KW"/>
</dbReference>
<feature type="compositionally biased region" description="Low complexity" evidence="9">
    <location>
        <begin position="338"/>
        <end position="352"/>
    </location>
</feature>
<keyword evidence="6" id="KW-0067">ATP-binding</keyword>
<evidence type="ECO:0000256" key="8">
    <source>
        <dbReference type="ARBA" id="ARBA00048679"/>
    </source>
</evidence>
<reference evidence="12 13" key="1">
    <citation type="submission" date="2012-12" db="EMBL/GenBank/DDBJ databases">
        <title>Whole genome shotgun sequence of Gordonia aichiensis NBRC 108223.</title>
        <authorList>
            <person name="Isaki-Nakamura S."/>
            <person name="Hosoyama A."/>
            <person name="Tsuchikane K."/>
            <person name="Ando Y."/>
            <person name="Baba S."/>
            <person name="Ohji S."/>
            <person name="Hamada M."/>
            <person name="Tamura T."/>
            <person name="Yamazoe A."/>
            <person name="Yamazaki S."/>
            <person name="Fujita N."/>
        </authorList>
    </citation>
    <scope>NUCLEOTIDE SEQUENCE [LARGE SCALE GENOMIC DNA]</scope>
    <source>
        <strain evidence="12 13">NBRC 108223</strain>
    </source>
</reference>
<dbReference type="PANTHER" id="PTHR43289">
    <property type="entry name" value="MITOGEN-ACTIVATED PROTEIN KINASE KINASE KINASE 20-RELATED"/>
    <property type="match status" value="1"/>
</dbReference>
<comment type="catalytic activity">
    <reaction evidence="7">
        <text>L-threonyl-[protein] + ATP = O-phospho-L-threonyl-[protein] + ADP + H(+)</text>
        <dbReference type="Rhea" id="RHEA:46608"/>
        <dbReference type="Rhea" id="RHEA-COMP:11060"/>
        <dbReference type="Rhea" id="RHEA-COMP:11605"/>
        <dbReference type="ChEBI" id="CHEBI:15378"/>
        <dbReference type="ChEBI" id="CHEBI:30013"/>
        <dbReference type="ChEBI" id="CHEBI:30616"/>
        <dbReference type="ChEBI" id="CHEBI:61977"/>
        <dbReference type="ChEBI" id="CHEBI:456216"/>
        <dbReference type="EC" id="2.7.11.1"/>
    </reaction>
</comment>
<dbReference type="GO" id="GO:0005524">
    <property type="term" value="F:ATP binding"/>
    <property type="evidence" value="ECO:0007669"/>
    <property type="project" value="UniProtKB-KW"/>
</dbReference>
<feature type="region of interest" description="Disordered" evidence="9">
    <location>
        <begin position="313"/>
        <end position="362"/>
    </location>
</feature>
<evidence type="ECO:0000256" key="7">
    <source>
        <dbReference type="ARBA" id="ARBA00047899"/>
    </source>
</evidence>
<dbReference type="Proteomes" id="UP000010988">
    <property type="component" value="Unassembled WGS sequence"/>
</dbReference>
<evidence type="ECO:0000313" key="12">
    <source>
        <dbReference type="EMBL" id="GAC49554.1"/>
    </source>
</evidence>
<keyword evidence="10" id="KW-1133">Transmembrane helix</keyword>
<evidence type="ECO:0000259" key="11">
    <source>
        <dbReference type="PROSITE" id="PS50011"/>
    </source>
</evidence>
<keyword evidence="4" id="KW-0547">Nucleotide-binding</keyword>
<dbReference type="PROSITE" id="PS00108">
    <property type="entry name" value="PROTEIN_KINASE_ST"/>
    <property type="match status" value="1"/>
</dbReference>
<dbReference type="FunFam" id="1.10.510.10:FF:000021">
    <property type="entry name" value="Serine/threonine protein kinase"/>
    <property type="match status" value="1"/>
</dbReference>
<accession>L7KLS4</accession>
<feature type="compositionally biased region" description="Polar residues" evidence="9">
    <location>
        <begin position="325"/>
        <end position="337"/>
    </location>
</feature>
<dbReference type="PANTHER" id="PTHR43289:SF6">
    <property type="entry name" value="SERINE_THREONINE-PROTEIN KINASE NEKL-3"/>
    <property type="match status" value="1"/>
</dbReference>
<keyword evidence="10" id="KW-0812">Transmembrane</keyword>
<feature type="compositionally biased region" description="Low complexity" evidence="9">
    <location>
        <begin position="432"/>
        <end position="458"/>
    </location>
</feature>
<dbReference type="InterPro" id="IPR008271">
    <property type="entry name" value="Ser/Thr_kinase_AS"/>
</dbReference>
<feature type="transmembrane region" description="Helical" evidence="10">
    <location>
        <begin position="368"/>
        <end position="389"/>
    </location>
</feature>
<dbReference type="EC" id="2.7.11.1" evidence="1"/>
<dbReference type="InterPro" id="IPR011009">
    <property type="entry name" value="Kinase-like_dom_sf"/>
</dbReference>
<dbReference type="eggNOG" id="COG0515">
    <property type="taxonomic scope" value="Bacteria"/>
</dbReference>
<keyword evidence="5 12" id="KW-0418">Kinase</keyword>
<protein>
    <recommendedName>
        <fullName evidence="1">non-specific serine/threonine protein kinase</fullName>
        <ecNumber evidence="1">2.7.11.1</ecNumber>
    </recommendedName>
</protein>
<comment type="catalytic activity">
    <reaction evidence="8">
        <text>L-seryl-[protein] + ATP = O-phospho-L-seryl-[protein] + ADP + H(+)</text>
        <dbReference type="Rhea" id="RHEA:17989"/>
        <dbReference type="Rhea" id="RHEA-COMP:9863"/>
        <dbReference type="Rhea" id="RHEA-COMP:11604"/>
        <dbReference type="ChEBI" id="CHEBI:15378"/>
        <dbReference type="ChEBI" id="CHEBI:29999"/>
        <dbReference type="ChEBI" id="CHEBI:30616"/>
        <dbReference type="ChEBI" id="CHEBI:83421"/>
        <dbReference type="ChEBI" id="CHEBI:456216"/>
        <dbReference type="EC" id="2.7.11.1"/>
    </reaction>
</comment>
<sequence>MSLQNGTVIADRYRLIRLIATGGMGQVWEAIDTRLNRRVAVKVLKAEYSDDPEFTARFRTEAQTTAKLNNPGIANVFDYGETPDRAGGGPLAYLVMELVDGEPLNSVISRLGRLSLTNTLDMLEQTGRALQAAHSAGLVHRDVKPGNILITPAGQVKITDFGIAKAVDAAPVTQTGMVMGTAQYISPEQATGDEATAASDVYSLGVVGYEALTGRRPFLGDGAITVAMKHIRETPPPLPANLPASVRELIDITLSKDPKQRYANGGEFADAVAAVRAGRRPPAPGGLGPAGAAGAAAAGAVGGAALARGTGATRAMTGGVPPTGTARTNSVAQGTGRTPTSYTQTPTSYTQSTPPPSNNNGWTTGQKVLAGVAGVLLLGAIGLIGFWLANLDSGSAETPTPSTTVTQTTTAVPTTTEQQTTETTTRERTTTTRRPTTTEEQTTEEQTTQPEPEEPTTTAGDSGAPTVTGRFCPPFCLPSQ</sequence>
<dbReference type="Gene3D" id="3.30.200.20">
    <property type="entry name" value="Phosphorylase Kinase, domain 1"/>
    <property type="match status" value="1"/>
</dbReference>
<keyword evidence="13" id="KW-1185">Reference proteome</keyword>
<proteinExistence type="predicted"/>
<dbReference type="SMART" id="SM00220">
    <property type="entry name" value="S_TKc"/>
    <property type="match status" value="1"/>
</dbReference>
<evidence type="ECO:0000256" key="2">
    <source>
        <dbReference type="ARBA" id="ARBA00022527"/>
    </source>
</evidence>
<name>L7KLS4_9ACTN</name>
<dbReference type="Pfam" id="PF00069">
    <property type="entry name" value="Pkinase"/>
    <property type="match status" value="1"/>
</dbReference>
<comment type="caution">
    <text evidence="12">The sequence shown here is derived from an EMBL/GenBank/DDBJ whole genome shotgun (WGS) entry which is preliminary data.</text>
</comment>
<feature type="compositionally biased region" description="Low complexity" evidence="9">
    <location>
        <begin position="395"/>
        <end position="423"/>
    </location>
</feature>
<evidence type="ECO:0000256" key="3">
    <source>
        <dbReference type="ARBA" id="ARBA00022679"/>
    </source>
</evidence>